<keyword evidence="5" id="KW-1185">Reference proteome</keyword>
<evidence type="ECO:0000256" key="1">
    <source>
        <dbReference type="ARBA" id="ARBA00022729"/>
    </source>
</evidence>
<proteinExistence type="predicted"/>
<evidence type="ECO:0000313" key="5">
    <source>
        <dbReference type="Proteomes" id="UP000255317"/>
    </source>
</evidence>
<accession>A0A370QKE9</accession>
<keyword evidence="1 2" id="KW-0732">Signal</keyword>
<dbReference type="InterPro" id="IPR026444">
    <property type="entry name" value="Secre_tail"/>
</dbReference>
<reference evidence="4 5" key="1">
    <citation type="submission" date="2018-07" db="EMBL/GenBank/DDBJ databases">
        <title>Genomic Encyclopedia of Type Strains, Phase IV (KMG-IV): sequencing the most valuable type-strain genomes for metagenomic binning, comparative biology and taxonomic classification.</title>
        <authorList>
            <person name="Goeker M."/>
        </authorList>
    </citation>
    <scope>NUCLEOTIDE SEQUENCE [LARGE SCALE GENOMIC DNA]</scope>
    <source>
        <strain evidence="4 5">DSM 101478</strain>
    </source>
</reference>
<gene>
    <name evidence="4" type="ORF">C8D94_101721</name>
</gene>
<evidence type="ECO:0000256" key="2">
    <source>
        <dbReference type="SAM" id="SignalP"/>
    </source>
</evidence>
<evidence type="ECO:0000259" key="3">
    <source>
        <dbReference type="Pfam" id="PF18962"/>
    </source>
</evidence>
<dbReference type="RefSeq" id="WP_115122510.1">
    <property type="nucleotide sequence ID" value="NZ_QRAO01000001.1"/>
</dbReference>
<protein>
    <submittedName>
        <fullName evidence="4">Putative secreted protein (Por secretion system target)</fullName>
    </submittedName>
</protein>
<dbReference type="EMBL" id="QRAO01000001">
    <property type="protein sequence ID" value="RDK88844.1"/>
    <property type="molecule type" value="Genomic_DNA"/>
</dbReference>
<dbReference type="PANTHER" id="PTHR37397:SF1">
    <property type="entry name" value="LTD DOMAIN-CONTAINING PROTEIN"/>
    <property type="match status" value="1"/>
</dbReference>
<dbReference type="Pfam" id="PF18962">
    <property type="entry name" value="Por_Secre_tail"/>
    <property type="match status" value="1"/>
</dbReference>
<evidence type="ECO:0000313" key="4">
    <source>
        <dbReference type="EMBL" id="RDK88844.1"/>
    </source>
</evidence>
<dbReference type="PANTHER" id="PTHR37397">
    <property type="entry name" value="SI:CH211-183D21.1"/>
    <property type="match status" value="1"/>
</dbReference>
<dbReference type="OrthoDB" id="1056765at2"/>
<dbReference type="Proteomes" id="UP000255317">
    <property type="component" value="Unassembled WGS sequence"/>
</dbReference>
<organism evidence="4 5">
    <name type="scientific">Marinirhabdus gelatinilytica</name>
    <dbReference type="NCBI Taxonomy" id="1703343"/>
    <lineage>
        <taxon>Bacteria</taxon>
        <taxon>Pseudomonadati</taxon>
        <taxon>Bacteroidota</taxon>
        <taxon>Flavobacteriia</taxon>
        <taxon>Flavobacteriales</taxon>
        <taxon>Flavobacteriaceae</taxon>
    </lineage>
</organism>
<feature type="chain" id="PRO_5016819955" evidence="2">
    <location>
        <begin position="23"/>
        <end position="573"/>
    </location>
</feature>
<dbReference type="NCBIfam" id="TIGR04183">
    <property type="entry name" value="Por_Secre_tail"/>
    <property type="match status" value="1"/>
</dbReference>
<sequence>MKKITLLLLVLITAVSFGQNRASGVDITINEIDADQDGTDAMEFIEIKTSTPNTALDGYVVVLFNGSDDASYNAIDLDGFTTDANGYFILGGTAVPGVDIDLGANNVVQNGADAVAIYVGDDTDFPTDTPATTTNLVDALVYGTSDPDDTDLLAALGETVQYDENLNGNGINESIQQRPDGTYCIAAPTLDADNVCPSCTFAISNTTIECDTSTANVDTVTISMDFVGGGTETYTITITAGSGTVGGDDPTSNATGTIEITDVDEETMITVNVSSTSCDEDFDITAPACEPALNAATIADLRAAGVGATVTLVGEAILTFQQDFRNQKFIEDDTAAILIDDDNGVITTEYMIGDGITTITGEVTEFGGMLQFVPEADTPPASSTGNPVVPQAVSIAELLTNPEEYEAEYVQIVQGVDIVIGGDPNWQTGTEYPLTNPDGTFNFRTSFFDADYIGLPIPVETVDLAGIITERDNGSYFITSRNQDDVNGDVTLGTNEFDQNNFAVYPNPTNGNYITIASANNAEMNVAIYDVTGKIVVNTVTNSSVDITALNSGIYLVKITQDGVTATQKLIVR</sequence>
<name>A0A370QKE9_9FLAO</name>
<feature type="domain" description="Secretion system C-terminal sorting" evidence="3">
    <location>
        <begin position="504"/>
        <end position="572"/>
    </location>
</feature>
<comment type="caution">
    <text evidence="4">The sequence shown here is derived from an EMBL/GenBank/DDBJ whole genome shotgun (WGS) entry which is preliminary data.</text>
</comment>
<feature type="signal peptide" evidence="2">
    <location>
        <begin position="1"/>
        <end position="22"/>
    </location>
</feature>
<dbReference type="AlphaFoldDB" id="A0A370QKE9"/>